<sequence>MGNHMFTAVDALRHCVRMRKHMVDLPDRNTPVGHSAKEVCDFDFFNFNIRSIIADSRRPELTSSQLILSLNDLMIETSNFQATDSRDRLYGLLGLLPSGINQLVRPDYTKSMITVFVDFALLTYEGRFGMIAQSGIGHAHSCQQQTSCPDMPSWVPSYRGQFIEYPLLSFIQRRLGSSRFKAGGSNPPRWCRVPRTLTLRVSGVRAGNITAVCAPEILLDARVVTWACYAATMRDGDHPCRNWRREFYQTLLLDQNRQIVIPSNAQDGEEAVASQYKVVLEEKYLSLMQSAFKHFSSQDRRSPIEQATSTEKLHTHREEYQYWLEGNVSVQVRDLHDGDEPRPSFAPTRPTTIDEIVTSLTRNNFVSELDRMTKERSFMMIDNGYMGLAPVGTEVGDEVVLLLGCPVPLVLRRQADKFQVIGDTYIYGLMEGQVFERIGAGLAHIEDLVLQ</sequence>
<proteinExistence type="predicted"/>
<gene>
    <name evidence="1" type="ORF">PAC_12972</name>
</gene>
<dbReference type="PANTHER" id="PTHR24148">
    <property type="entry name" value="ANKYRIN REPEAT DOMAIN-CONTAINING PROTEIN 39 HOMOLOG-RELATED"/>
    <property type="match status" value="1"/>
</dbReference>
<reference evidence="1 2" key="1">
    <citation type="submission" date="2016-03" db="EMBL/GenBank/DDBJ databases">
        <authorList>
            <person name="Ploux O."/>
        </authorList>
    </citation>
    <scope>NUCLEOTIDE SEQUENCE [LARGE SCALE GENOMIC DNA]</scope>
    <source>
        <strain evidence="1 2">UAMH 11012</strain>
    </source>
</reference>
<keyword evidence="2" id="KW-1185">Reference proteome</keyword>
<organism evidence="1 2">
    <name type="scientific">Phialocephala subalpina</name>
    <dbReference type="NCBI Taxonomy" id="576137"/>
    <lineage>
        <taxon>Eukaryota</taxon>
        <taxon>Fungi</taxon>
        <taxon>Dikarya</taxon>
        <taxon>Ascomycota</taxon>
        <taxon>Pezizomycotina</taxon>
        <taxon>Leotiomycetes</taxon>
        <taxon>Helotiales</taxon>
        <taxon>Mollisiaceae</taxon>
        <taxon>Phialocephala</taxon>
        <taxon>Phialocephala fortinii species complex</taxon>
    </lineage>
</organism>
<dbReference type="InterPro" id="IPR052895">
    <property type="entry name" value="HetReg/Transcr_Mod"/>
</dbReference>
<dbReference type="PANTHER" id="PTHR24148:SF64">
    <property type="entry name" value="HETEROKARYON INCOMPATIBILITY DOMAIN-CONTAINING PROTEIN"/>
    <property type="match status" value="1"/>
</dbReference>
<dbReference type="AlphaFoldDB" id="A0A1L7XDG4"/>
<protein>
    <recommendedName>
        <fullName evidence="3">Heterokaryon incompatibility domain-containing protein</fullName>
    </recommendedName>
</protein>
<dbReference type="Pfam" id="PF26639">
    <property type="entry name" value="Het-6_barrel"/>
    <property type="match status" value="1"/>
</dbReference>
<dbReference type="Proteomes" id="UP000184330">
    <property type="component" value="Unassembled WGS sequence"/>
</dbReference>
<name>A0A1L7XDG4_9HELO</name>
<accession>A0A1L7XDG4</accession>
<evidence type="ECO:0008006" key="3">
    <source>
        <dbReference type="Google" id="ProtNLM"/>
    </source>
</evidence>
<dbReference type="EMBL" id="FJOG01000022">
    <property type="protein sequence ID" value="CZR63075.1"/>
    <property type="molecule type" value="Genomic_DNA"/>
</dbReference>
<evidence type="ECO:0000313" key="2">
    <source>
        <dbReference type="Proteomes" id="UP000184330"/>
    </source>
</evidence>
<evidence type="ECO:0000313" key="1">
    <source>
        <dbReference type="EMBL" id="CZR63075.1"/>
    </source>
</evidence>
<dbReference type="OrthoDB" id="2157530at2759"/>